<keyword evidence="2" id="KW-1185">Reference proteome</keyword>
<feature type="transmembrane region" description="Helical" evidence="1">
    <location>
        <begin position="52"/>
        <end position="71"/>
    </location>
</feature>
<keyword evidence="1" id="KW-0812">Transmembrane</keyword>
<dbReference type="AlphaFoldDB" id="A0A0M3HP80"/>
<dbReference type="PANTHER" id="PTHR47023">
    <property type="entry name" value="SEX PEPTIDE RECEPTOR"/>
    <property type="match status" value="1"/>
</dbReference>
<evidence type="ECO:0000313" key="2">
    <source>
        <dbReference type="Proteomes" id="UP000036681"/>
    </source>
</evidence>
<protein>
    <submittedName>
        <fullName evidence="3">G-protein coupled receptors family 1 profile domain-containing protein</fullName>
    </submittedName>
</protein>
<keyword evidence="1" id="KW-0472">Membrane</keyword>
<feature type="transmembrane region" description="Helical" evidence="1">
    <location>
        <begin position="6"/>
        <end position="31"/>
    </location>
</feature>
<dbReference type="InterPro" id="IPR053071">
    <property type="entry name" value="GPCR1-related_rcpt"/>
</dbReference>
<sequence>MLIVVIAIFLLIEIPVALIFLLHFVVVVYGLMPLSMYQPINNLIIIRYTFNFRNFLIILTYPLNFAIYFGMSSSFQLQFRQLFTKKILYVAAPQSQTSRPPRFSVQLIDIHRIRSPSAISLLKLWDRRSRQRNSETSANERICNNQLHPNDTFL</sequence>
<dbReference type="WBParaSite" id="ALUE_0000365201-mRNA-1">
    <property type="protein sequence ID" value="ALUE_0000365201-mRNA-1"/>
    <property type="gene ID" value="ALUE_0000365201"/>
</dbReference>
<reference evidence="3" key="1">
    <citation type="submission" date="2017-02" db="UniProtKB">
        <authorList>
            <consortium name="WormBaseParasite"/>
        </authorList>
    </citation>
    <scope>IDENTIFICATION</scope>
</reference>
<keyword evidence="1" id="KW-1133">Transmembrane helix</keyword>
<evidence type="ECO:0000313" key="3">
    <source>
        <dbReference type="WBParaSite" id="ALUE_0000365201-mRNA-1"/>
    </source>
</evidence>
<evidence type="ECO:0000256" key="1">
    <source>
        <dbReference type="SAM" id="Phobius"/>
    </source>
</evidence>
<accession>A0A0M3HP80</accession>
<dbReference type="Gene3D" id="1.20.1070.10">
    <property type="entry name" value="Rhodopsin 7-helix transmembrane proteins"/>
    <property type="match status" value="1"/>
</dbReference>
<dbReference type="Proteomes" id="UP000036681">
    <property type="component" value="Unplaced"/>
</dbReference>
<dbReference type="SUPFAM" id="SSF81321">
    <property type="entry name" value="Family A G protein-coupled receptor-like"/>
    <property type="match status" value="1"/>
</dbReference>
<name>A0A0M3HP80_ASCLU</name>
<organism evidence="2 3">
    <name type="scientific">Ascaris lumbricoides</name>
    <name type="common">Giant roundworm</name>
    <dbReference type="NCBI Taxonomy" id="6252"/>
    <lineage>
        <taxon>Eukaryota</taxon>
        <taxon>Metazoa</taxon>
        <taxon>Ecdysozoa</taxon>
        <taxon>Nematoda</taxon>
        <taxon>Chromadorea</taxon>
        <taxon>Rhabditida</taxon>
        <taxon>Spirurina</taxon>
        <taxon>Ascaridomorpha</taxon>
        <taxon>Ascaridoidea</taxon>
        <taxon>Ascarididae</taxon>
        <taxon>Ascaris</taxon>
    </lineage>
</organism>
<proteinExistence type="predicted"/>
<dbReference type="PANTHER" id="PTHR47023:SF1">
    <property type="entry name" value="SEX PEPTIDE RECEPTOR"/>
    <property type="match status" value="1"/>
</dbReference>